<dbReference type="Pfam" id="PF13180">
    <property type="entry name" value="PDZ_2"/>
    <property type="match status" value="1"/>
</dbReference>
<proteinExistence type="inferred from homology"/>
<dbReference type="InterPro" id="IPR008269">
    <property type="entry name" value="Lon_proteolytic"/>
</dbReference>
<keyword evidence="2" id="KW-1133">Transmembrane helix</keyword>
<dbReference type="PROSITE" id="PS50106">
    <property type="entry name" value="PDZ"/>
    <property type="match status" value="1"/>
</dbReference>
<feature type="active site" evidence="1">
    <location>
        <position position="284"/>
    </location>
</feature>
<accession>A0A521BHZ5</accession>
<keyword evidence="2" id="KW-0812">Transmembrane</keyword>
<comment type="similarity">
    <text evidence="1">Belongs to the peptidase S16 family.</text>
</comment>
<dbReference type="RefSeq" id="WP_142504420.1">
    <property type="nucleotide sequence ID" value="NZ_FXTI01000002.1"/>
</dbReference>
<dbReference type="GO" id="GO:0004176">
    <property type="term" value="F:ATP-dependent peptidase activity"/>
    <property type="evidence" value="ECO:0007669"/>
    <property type="project" value="UniProtKB-UniRule"/>
</dbReference>
<reference evidence="5 6" key="1">
    <citation type="submission" date="2017-05" db="EMBL/GenBank/DDBJ databases">
        <authorList>
            <person name="Varghese N."/>
            <person name="Submissions S."/>
        </authorList>
    </citation>
    <scope>NUCLEOTIDE SEQUENCE [LARGE SCALE GENOMIC DNA]</scope>
    <source>
        <strain evidence="5 6">DSM 45474</strain>
    </source>
</reference>
<dbReference type="EMBL" id="FXTI01000002">
    <property type="protein sequence ID" value="SMO46531.1"/>
    <property type="molecule type" value="Genomic_DNA"/>
</dbReference>
<protein>
    <recommendedName>
        <fullName evidence="1">endopeptidase La</fullName>
        <ecNumber evidence="1">3.4.21.53</ecNumber>
    </recommendedName>
</protein>
<keyword evidence="1" id="KW-0645">Protease</keyword>
<dbReference type="GO" id="GO:0005524">
    <property type="term" value="F:ATP binding"/>
    <property type="evidence" value="ECO:0007669"/>
    <property type="project" value="InterPro"/>
</dbReference>
<dbReference type="InterPro" id="IPR036034">
    <property type="entry name" value="PDZ_sf"/>
</dbReference>
<feature type="domain" description="Lon proteolytic" evidence="4">
    <location>
        <begin position="234"/>
        <end position="341"/>
    </location>
</feature>
<dbReference type="OrthoDB" id="2356897at2"/>
<sequence length="348" mass="38695">MNKSKQWYQRPWIVTGMVVILLLLILFVVPVPYYVMQPGSAMEVRPMVRVQGAQAEEKGAFLMTTIYMGKGNVLGVLLSQFDSRYELVPKKNVLIEGEDPEDYRKRQKKIMEISQQKAILAAFHETGHSAKERLLGVRVFRVLQKMPATNVLKSGDLIIRVDGKNVKTTEDLLTYLGKKNIADRVTLQVKRDGKVLTKRIKLGKLNGDRPGIGIEPMTERKVKTTPKVTIHADDVGGPSAGLMFTLEIINQLVEHDLTNGYRVAGTGTITPEGQVGQIGGIQHKIVAAEEENADIFFVPADIHPRDSNEKLAKKTVKEIGADMKLVPVKSLDEALSYLENEVDLNKAS</sequence>
<dbReference type="GO" id="GO:0006508">
    <property type="term" value="P:proteolysis"/>
    <property type="evidence" value="ECO:0007669"/>
    <property type="project" value="UniProtKB-KW"/>
</dbReference>
<keyword evidence="1" id="KW-0720">Serine protease</keyword>
<comment type="catalytic activity">
    <reaction evidence="1">
        <text>Hydrolysis of proteins in presence of ATP.</text>
        <dbReference type="EC" id="3.4.21.53"/>
    </reaction>
</comment>
<dbReference type="GO" id="GO:0004252">
    <property type="term" value="F:serine-type endopeptidase activity"/>
    <property type="evidence" value="ECO:0007669"/>
    <property type="project" value="UniProtKB-UniRule"/>
</dbReference>
<evidence type="ECO:0000313" key="6">
    <source>
        <dbReference type="Proteomes" id="UP000315636"/>
    </source>
</evidence>
<dbReference type="AlphaFoldDB" id="A0A521BHZ5"/>
<organism evidence="5 6">
    <name type="scientific">Melghirimyces algeriensis</name>
    <dbReference type="NCBI Taxonomy" id="910412"/>
    <lineage>
        <taxon>Bacteria</taxon>
        <taxon>Bacillati</taxon>
        <taxon>Bacillota</taxon>
        <taxon>Bacilli</taxon>
        <taxon>Bacillales</taxon>
        <taxon>Thermoactinomycetaceae</taxon>
        <taxon>Melghirimyces</taxon>
    </lineage>
</organism>
<dbReference type="PANTHER" id="PTHR10046">
    <property type="entry name" value="ATP DEPENDENT LON PROTEASE FAMILY MEMBER"/>
    <property type="match status" value="1"/>
</dbReference>
<dbReference type="Gene3D" id="3.30.230.10">
    <property type="match status" value="1"/>
</dbReference>
<keyword evidence="2" id="KW-0472">Membrane</keyword>
<evidence type="ECO:0000256" key="2">
    <source>
        <dbReference type="SAM" id="Phobius"/>
    </source>
</evidence>
<dbReference type="GO" id="GO:0030163">
    <property type="term" value="P:protein catabolic process"/>
    <property type="evidence" value="ECO:0007669"/>
    <property type="project" value="InterPro"/>
</dbReference>
<evidence type="ECO:0000259" key="3">
    <source>
        <dbReference type="PROSITE" id="PS50106"/>
    </source>
</evidence>
<feature type="active site" evidence="1">
    <location>
        <position position="239"/>
    </location>
</feature>
<feature type="domain" description="PDZ" evidence="3">
    <location>
        <begin position="110"/>
        <end position="193"/>
    </location>
</feature>
<gene>
    <name evidence="5" type="ORF">SAMN06264849_102103</name>
</gene>
<keyword evidence="6" id="KW-1185">Reference proteome</keyword>
<dbReference type="InterPro" id="IPR014721">
    <property type="entry name" value="Ribsml_uS5_D2-typ_fold_subgr"/>
</dbReference>
<dbReference type="Pfam" id="PF05362">
    <property type="entry name" value="Lon_C"/>
    <property type="match status" value="1"/>
</dbReference>
<evidence type="ECO:0000313" key="5">
    <source>
        <dbReference type="EMBL" id="SMO46531.1"/>
    </source>
</evidence>
<dbReference type="InterPro" id="IPR027065">
    <property type="entry name" value="Lon_Prtase"/>
</dbReference>
<dbReference type="EC" id="3.4.21.53" evidence="1"/>
<feature type="transmembrane region" description="Helical" evidence="2">
    <location>
        <begin position="12"/>
        <end position="35"/>
    </location>
</feature>
<name>A0A521BHZ5_9BACL</name>
<dbReference type="InterPro" id="IPR001478">
    <property type="entry name" value="PDZ"/>
</dbReference>
<dbReference type="SMART" id="SM00228">
    <property type="entry name" value="PDZ"/>
    <property type="match status" value="1"/>
</dbReference>
<dbReference type="Proteomes" id="UP000315636">
    <property type="component" value="Unassembled WGS sequence"/>
</dbReference>
<evidence type="ECO:0000256" key="1">
    <source>
        <dbReference type="PROSITE-ProRule" id="PRU01122"/>
    </source>
</evidence>
<evidence type="ECO:0000259" key="4">
    <source>
        <dbReference type="PROSITE" id="PS51786"/>
    </source>
</evidence>
<dbReference type="InterPro" id="IPR020568">
    <property type="entry name" value="Ribosomal_Su5_D2-typ_SF"/>
</dbReference>
<dbReference type="PROSITE" id="PS51786">
    <property type="entry name" value="LON_PROTEOLYTIC"/>
    <property type="match status" value="1"/>
</dbReference>
<dbReference type="NCBIfam" id="NF041438">
    <property type="entry name" value="SepM_fam_S16"/>
    <property type="match status" value="1"/>
</dbReference>
<dbReference type="Gene3D" id="2.30.42.10">
    <property type="match status" value="1"/>
</dbReference>
<dbReference type="SUPFAM" id="SSF54211">
    <property type="entry name" value="Ribosomal protein S5 domain 2-like"/>
    <property type="match status" value="1"/>
</dbReference>
<dbReference type="SUPFAM" id="SSF50156">
    <property type="entry name" value="PDZ domain-like"/>
    <property type="match status" value="1"/>
</dbReference>
<keyword evidence="1" id="KW-0378">Hydrolase</keyword>